<dbReference type="OrthoDB" id="3067563at2759"/>
<organism evidence="1 2">
    <name type="scientific">Amanita muscaria (strain Koide BX008)</name>
    <dbReference type="NCBI Taxonomy" id="946122"/>
    <lineage>
        <taxon>Eukaryota</taxon>
        <taxon>Fungi</taxon>
        <taxon>Dikarya</taxon>
        <taxon>Basidiomycota</taxon>
        <taxon>Agaricomycotina</taxon>
        <taxon>Agaricomycetes</taxon>
        <taxon>Agaricomycetidae</taxon>
        <taxon>Agaricales</taxon>
        <taxon>Pluteineae</taxon>
        <taxon>Amanitaceae</taxon>
        <taxon>Amanita</taxon>
    </lineage>
</organism>
<sequence length="411" mass="46296">MLMRKLRQDRHPRHAAEVQENVVPLTADNHIAVDERPPRATLFLHEDILARTLAYEQDLHQWRIAELEAGRGDPGRPTYEEAFGGTQSTQHRFHAANSFSPFIRNEENGQVRALHIYEHQDCPGIDDSTSRNPFPIIDTLLSIPFSLLHNLPRLAAIVPISVYQQQLITMGSEIVRLWWWDPPPDLIEKSEKIRLQKNAQNQYDGTRSAKPYPIHHESRNNTRFVTKQPITTYGTPTTHSSNRNRNQDERTFELPSGQILLGTIPSFSWDGDGSLLTPGHEGLAETGDVQRADKGIVTGAMSLPVTFEAWDVQTIEGTETSDDIDAMEDVEEKPPTGPSSSDILSWYEQVAEFAPEPLPLIPGSFERGVIGGMSTNDVLMIKGLIDPPVYIQFLDLSLFDRDSTRFLHPLS</sequence>
<dbReference type="EMBL" id="KN818305">
    <property type="protein sequence ID" value="KIL60046.1"/>
    <property type="molecule type" value="Genomic_DNA"/>
</dbReference>
<dbReference type="Proteomes" id="UP000054549">
    <property type="component" value="Unassembled WGS sequence"/>
</dbReference>
<reference evidence="1 2" key="1">
    <citation type="submission" date="2014-04" db="EMBL/GenBank/DDBJ databases">
        <title>Evolutionary Origins and Diversification of the Mycorrhizal Mutualists.</title>
        <authorList>
            <consortium name="DOE Joint Genome Institute"/>
            <consortium name="Mycorrhizal Genomics Consortium"/>
            <person name="Kohler A."/>
            <person name="Kuo A."/>
            <person name="Nagy L.G."/>
            <person name="Floudas D."/>
            <person name="Copeland A."/>
            <person name="Barry K.W."/>
            <person name="Cichocki N."/>
            <person name="Veneault-Fourrey C."/>
            <person name="LaButti K."/>
            <person name="Lindquist E.A."/>
            <person name="Lipzen A."/>
            <person name="Lundell T."/>
            <person name="Morin E."/>
            <person name="Murat C."/>
            <person name="Riley R."/>
            <person name="Ohm R."/>
            <person name="Sun H."/>
            <person name="Tunlid A."/>
            <person name="Henrissat B."/>
            <person name="Grigoriev I.V."/>
            <person name="Hibbett D.S."/>
            <person name="Martin F."/>
        </authorList>
    </citation>
    <scope>NUCLEOTIDE SEQUENCE [LARGE SCALE GENOMIC DNA]</scope>
    <source>
        <strain evidence="1 2">Koide BX008</strain>
    </source>
</reference>
<evidence type="ECO:0000313" key="1">
    <source>
        <dbReference type="EMBL" id="KIL60046.1"/>
    </source>
</evidence>
<protein>
    <submittedName>
        <fullName evidence="1">Uncharacterized protein</fullName>
    </submittedName>
</protein>
<dbReference type="InParanoid" id="A0A0C2WTI2"/>
<gene>
    <name evidence="1" type="ORF">M378DRAFT_168557</name>
</gene>
<evidence type="ECO:0000313" key="2">
    <source>
        <dbReference type="Proteomes" id="UP000054549"/>
    </source>
</evidence>
<accession>A0A0C2WTI2</accession>
<keyword evidence="2" id="KW-1185">Reference proteome</keyword>
<name>A0A0C2WTI2_AMAMK</name>
<dbReference type="AlphaFoldDB" id="A0A0C2WTI2"/>
<dbReference type="HOGENOM" id="CLU_708943_0_0_1"/>
<proteinExistence type="predicted"/>